<feature type="transmembrane region" description="Helical" evidence="9">
    <location>
        <begin position="110"/>
        <end position="133"/>
    </location>
</feature>
<dbReference type="InterPro" id="IPR037519">
    <property type="entry name" value="LITAF_fam"/>
</dbReference>
<keyword evidence="7 9" id="KW-0472">Membrane</keyword>
<evidence type="ECO:0000256" key="8">
    <source>
        <dbReference type="SAM" id="MobiDB-lite"/>
    </source>
</evidence>
<dbReference type="GO" id="GO:0098559">
    <property type="term" value="C:cytoplasmic side of early endosome membrane"/>
    <property type="evidence" value="ECO:0007669"/>
    <property type="project" value="Ensembl"/>
</dbReference>
<dbReference type="GeneTree" id="ENSGT00940000155366"/>
<dbReference type="GO" id="GO:0000978">
    <property type="term" value="F:RNA polymerase II cis-regulatory region sequence-specific DNA binding"/>
    <property type="evidence" value="ECO:0007669"/>
    <property type="project" value="Ensembl"/>
</dbReference>
<evidence type="ECO:0000256" key="1">
    <source>
        <dbReference type="ARBA" id="ARBA00004125"/>
    </source>
</evidence>
<keyword evidence="12" id="KW-1185">Reference proteome</keyword>
<keyword evidence="6" id="KW-0862">Zinc</keyword>
<dbReference type="GeneID" id="114584547"/>
<comment type="subcellular location">
    <subcellularLocation>
        <location evidence="1">Endosome membrane</location>
        <topology evidence="1">Peripheral membrane protein</topology>
        <orientation evidence="1">Cytoplasmic side</orientation>
    </subcellularLocation>
    <subcellularLocation>
        <location evidence="2">Late endosome membrane</location>
    </subcellularLocation>
    <subcellularLocation>
        <location evidence="3">Lysosome membrane</location>
        <topology evidence="3">Peripheral membrane protein</topology>
        <orientation evidence="3">Cytoplasmic side</orientation>
    </subcellularLocation>
</comment>
<dbReference type="KEGG" id="pmua:114584547"/>
<feature type="region of interest" description="Disordered" evidence="8">
    <location>
        <begin position="1"/>
        <end position="63"/>
    </location>
</feature>
<evidence type="ECO:0000256" key="7">
    <source>
        <dbReference type="ARBA" id="ARBA00023136"/>
    </source>
</evidence>
<dbReference type="OrthoDB" id="4713066at2759"/>
<evidence type="ECO:0000256" key="4">
    <source>
        <dbReference type="ARBA" id="ARBA00005975"/>
    </source>
</evidence>
<dbReference type="GO" id="GO:0042802">
    <property type="term" value="F:identical protein binding"/>
    <property type="evidence" value="ECO:0007669"/>
    <property type="project" value="Ensembl"/>
</dbReference>
<proteinExistence type="inferred from homology"/>
<dbReference type="GO" id="GO:0001228">
    <property type="term" value="F:DNA-binding transcription activator activity, RNA polymerase II-specific"/>
    <property type="evidence" value="ECO:0007669"/>
    <property type="project" value="Ensembl"/>
</dbReference>
<comment type="similarity">
    <text evidence="4">Belongs to the CDIP1/LITAF family.</text>
</comment>
<sequence>MSRQQGWSRKMDPSAPGFQGAQPPPYTETTGIHSAPYPQPYPVPGPGPNMKGQQAPPYGMQPGVIGGPQPVTVQTVYVQAPLVFHDRPVQMNCPACQKTILTRLSYTSGALTWLACGGLFLVGCVAGCCLIPFCVDSLQDVDHYCPSCNALVGTYRRL</sequence>
<reference evidence="11 12" key="1">
    <citation type="journal article" date="2019" name="Proc. Natl. Acad. Sci. U.S.A.">
        <title>Regulatory changes in pterin and carotenoid genes underlie balanced color polymorphisms in the wall lizard.</title>
        <authorList>
            <person name="Andrade P."/>
            <person name="Pinho C."/>
            <person name="Perez I de Lanuza G."/>
            <person name="Afonso S."/>
            <person name="Brejcha J."/>
            <person name="Rubin C.J."/>
            <person name="Wallerman O."/>
            <person name="Pereira P."/>
            <person name="Sabatino S.J."/>
            <person name="Bellati A."/>
            <person name="Pellitteri-Rosa D."/>
            <person name="Bosakova Z."/>
            <person name="Bunikis I."/>
            <person name="Carretero M.A."/>
            <person name="Feiner N."/>
            <person name="Marsik P."/>
            <person name="Pauperio F."/>
            <person name="Salvi D."/>
            <person name="Soler L."/>
            <person name="While G.M."/>
            <person name="Uller T."/>
            <person name="Font E."/>
            <person name="Andersson L."/>
            <person name="Carneiro M."/>
        </authorList>
    </citation>
    <scope>NUCLEOTIDE SEQUENCE</scope>
</reference>
<keyword evidence="5" id="KW-0479">Metal-binding</keyword>
<dbReference type="Proteomes" id="UP000472272">
    <property type="component" value="Chromosome 14"/>
</dbReference>
<dbReference type="GO" id="GO:0098560">
    <property type="term" value="C:cytoplasmic side of late endosome membrane"/>
    <property type="evidence" value="ECO:0007669"/>
    <property type="project" value="Ensembl"/>
</dbReference>
<protein>
    <submittedName>
        <fullName evidence="11">Lipopolysaccharide induced TNF factor</fullName>
    </submittedName>
</protein>
<organism evidence="11 12">
    <name type="scientific">Podarcis muralis</name>
    <name type="common">Wall lizard</name>
    <name type="synonym">Lacerta muralis</name>
    <dbReference type="NCBI Taxonomy" id="64176"/>
    <lineage>
        <taxon>Eukaryota</taxon>
        <taxon>Metazoa</taxon>
        <taxon>Chordata</taxon>
        <taxon>Craniata</taxon>
        <taxon>Vertebrata</taxon>
        <taxon>Euteleostomi</taxon>
        <taxon>Lepidosauria</taxon>
        <taxon>Squamata</taxon>
        <taxon>Bifurcata</taxon>
        <taxon>Unidentata</taxon>
        <taxon>Episquamata</taxon>
        <taxon>Laterata</taxon>
        <taxon>Lacertibaenia</taxon>
        <taxon>Lacertidae</taxon>
        <taxon>Podarcis</taxon>
    </lineage>
</organism>
<dbReference type="GO" id="GO:0008270">
    <property type="term" value="F:zinc ion binding"/>
    <property type="evidence" value="ECO:0007669"/>
    <property type="project" value="Ensembl"/>
</dbReference>
<evidence type="ECO:0000259" key="10">
    <source>
        <dbReference type="PROSITE" id="PS51837"/>
    </source>
</evidence>
<dbReference type="AlphaFoldDB" id="A0A670J507"/>
<dbReference type="InterPro" id="IPR006629">
    <property type="entry name" value="LITAF"/>
</dbReference>
<dbReference type="GO" id="GO:0009898">
    <property type="term" value="C:cytoplasmic side of plasma membrane"/>
    <property type="evidence" value="ECO:0007669"/>
    <property type="project" value="Ensembl"/>
</dbReference>
<dbReference type="SMART" id="SM00714">
    <property type="entry name" value="LITAF"/>
    <property type="match status" value="1"/>
</dbReference>
<keyword evidence="9" id="KW-0812">Transmembrane</keyword>
<accession>A0A670J507</accession>
<dbReference type="CTD" id="9516"/>
<dbReference type="Pfam" id="PF10601">
    <property type="entry name" value="zf-LITAF-like"/>
    <property type="match status" value="1"/>
</dbReference>
<dbReference type="GO" id="GO:0098574">
    <property type="term" value="C:cytoplasmic side of lysosomal membrane"/>
    <property type="evidence" value="ECO:0007669"/>
    <property type="project" value="Ensembl"/>
</dbReference>
<evidence type="ECO:0000313" key="11">
    <source>
        <dbReference type="Ensembl" id="ENSPMRP00000019608.1"/>
    </source>
</evidence>
<dbReference type="GO" id="GO:0071222">
    <property type="term" value="P:cellular response to lipopolysaccharide"/>
    <property type="evidence" value="ECO:0007669"/>
    <property type="project" value="Ensembl"/>
</dbReference>
<dbReference type="PANTHER" id="PTHR23292">
    <property type="entry name" value="LIPOPOLYSACCHARIDE-INDUCED TUMOR NECROSIS FACTOR-ALPHA FACTOR"/>
    <property type="match status" value="1"/>
</dbReference>
<reference evidence="11" key="3">
    <citation type="submission" date="2025-09" db="UniProtKB">
        <authorList>
            <consortium name="Ensembl"/>
        </authorList>
    </citation>
    <scope>IDENTIFICATION</scope>
</reference>
<dbReference type="GO" id="GO:1901223">
    <property type="term" value="P:negative regulation of non-canonical NF-kappaB signal transduction"/>
    <property type="evidence" value="ECO:0007669"/>
    <property type="project" value="Ensembl"/>
</dbReference>
<dbReference type="GO" id="GO:0050699">
    <property type="term" value="F:WW domain binding"/>
    <property type="evidence" value="ECO:0007669"/>
    <property type="project" value="Ensembl"/>
</dbReference>
<evidence type="ECO:0000256" key="3">
    <source>
        <dbReference type="ARBA" id="ARBA00004630"/>
    </source>
</evidence>
<dbReference type="GO" id="GO:0005794">
    <property type="term" value="C:Golgi apparatus"/>
    <property type="evidence" value="ECO:0007669"/>
    <property type="project" value="Ensembl"/>
</dbReference>
<name>A0A670J507_PODMU</name>
<evidence type="ECO:0000256" key="9">
    <source>
        <dbReference type="SAM" id="Phobius"/>
    </source>
</evidence>
<dbReference type="GO" id="GO:0010935">
    <property type="term" value="P:regulation of macrophage cytokine production"/>
    <property type="evidence" value="ECO:0007669"/>
    <property type="project" value="Ensembl"/>
</dbReference>
<feature type="compositionally biased region" description="Pro residues" evidence="8">
    <location>
        <begin position="37"/>
        <end position="47"/>
    </location>
</feature>
<dbReference type="GO" id="GO:0005654">
    <property type="term" value="C:nucleoplasm"/>
    <property type="evidence" value="ECO:0007669"/>
    <property type="project" value="Ensembl"/>
</dbReference>
<dbReference type="Ensembl" id="ENSPMRT00000020831.1">
    <property type="protein sequence ID" value="ENSPMRP00000019608.1"/>
    <property type="gene ID" value="ENSPMRG00000012805.1"/>
</dbReference>
<reference evidence="11" key="2">
    <citation type="submission" date="2025-08" db="UniProtKB">
        <authorList>
            <consortium name="Ensembl"/>
        </authorList>
    </citation>
    <scope>IDENTIFICATION</scope>
</reference>
<keyword evidence="9" id="KW-1133">Transmembrane helix</keyword>
<dbReference type="PANTHER" id="PTHR23292:SF46">
    <property type="entry name" value="LIPOPOLYSACCHARIDE-INDUCED TUMOR NECROSIS FACTOR-ALPHA FACTOR HOMOLOG"/>
    <property type="match status" value="1"/>
</dbReference>
<evidence type="ECO:0000256" key="2">
    <source>
        <dbReference type="ARBA" id="ARBA00004414"/>
    </source>
</evidence>
<evidence type="ECO:0000256" key="5">
    <source>
        <dbReference type="ARBA" id="ARBA00022723"/>
    </source>
</evidence>
<feature type="domain" description="LITAF" evidence="10">
    <location>
        <begin position="73"/>
        <end position="157"/>
    </location>
</feature>
<evidence type="ECO:0000313" key="12">
    <source>
        <dbReference type="Proteomes" id="UP000472272"/>
    </source>
</evidence>
<dbReference type="OMA" id="VTFYDRP"/>
<evidence type="ECO:0000256" key="6">
    <source>
        <dbReference type="ARBA" id="ARBA00022833"/>
    </source>
</evidence>
<dbReference type="RefSeq" id="XP_028562332.1">
    <property type="nucleotide sequence ID" value="XM_028706499.1"/>
</dbReference>
<gene>
    <name evidence="11" type="primary">LITAF</name>
</gene>
<dbReference type="PROSITE" id="PS51837">
    <property type="entry name" value="LITAF"/>
    <property type="match status" value="1"/>
</dbReference>